<dbReference type="Pfam" id="PF05199">
    <property type="entry name" value="GMC_oxred_C"/>
    <property type="match status" value="1"/>
</dbReference>
<feature type="region of interest" description="Disordered" evidence="7">
    <location>
        <begin position="525"/>
        <end position="549"/>
    </location>
</feature>
<evidence type="ECO:0000256" key="4">
    <source>
        <dbReference type="ARBA" id="ARBA00022827"/>
    </source>
</evidence>
<keyword evidence="10" id="KW-0560">Oxidoreductase</keyword>
<dbReference type="SUPFAM" id="SSF51905">
    <property type="entry name" value="FAD/NAD(P)-binding domain"/>
    <property type="match status" value="1"/>
</dbReference>
<dbReference type="SUPFAM" id="SSF54373">
    <property type="entry name" value="FAD-linked reductases, C-terminal domain"/>
    <property type="match status" value="1"/>
</dbReference>
<dbReference type="InterPro" id="IPR007867">
    <property type="entry name" value="GMC_OxRtase_C"/>
</dbReference>
<evidence type="ECO:0000256" key="3">
    <source>
        <dbReference type="ARBA" id="ARBA00022630"/>
    </source>
</evidence>
<name>A0A4U8WBB8_9NOCA</name>
<dbReference type="InterPro" id="IPR000172">
    <property type="entry name" value="GMC_OxRdtase_N"/>
</dbReference>
<dbReference type="PROSITE" id="PS00624">
    <property type="entry name" value="GMC_OXRED_2"/>
    <property type="match status" value="1"/>
</dbReference>
<dbReference type="Gene3D" id="3.50.50.60">
    <property type="entry name" value="FAD/NAD(P)-binding domain"/>
    <property type="match status" value="1"/>
</dbReference>
<keyword evidence="3 6" id="KW-0285">Flavoprotein</keyword>
<evidence type="ECO:0000313" key="11">
    <source>
        <dbReference type="Proteomes" id="UP000290439"/>
    </source>
</evidence>
<evidence type="ECO:0000256" key="1">
    <source>
        <dbReference type="ARBA" id="ARBA00001974"/>
    </source>
</evidence>
<dbReference type="RefSeq" id="WP_197731534.1">
    <property type="nucleotide sequence ID" value="NZ_LR215973.1"/>
</dbReference>
<gene>
    <name evidence="10" type="primary">alkJ_3</name>
    <name evidence="10" type="ORF">NCTC10797_02837</name>
</gene>
<dbReference type="PANTHER" id="PTHR11552">
    <property type="entry name" value="GLUCOSE-METHANOL-CHOLINE GMC OXIDOREDUCTASE"/>
    <property type="match status" value="1"/>
</dbReference>
<feature type="domain" description="Glucose-methanol-choline oxidoreductase N-terminal" evidence="8">
    <location>
        <begin position="87"/>
        <end position="110"/>
    </location>
</feature>
<dbReference type="GO" id="GO:0050660">
    <property type="term" value="F:flavin adenine dinucleotide binding"/>
    <property type="evidence" value="ECO:0007669"/>
    <property type="project" value="InterPro"/>
</dbReference>
<comment type="similarity">
    <text evidence="2 6">Belongs to the GMC oxidoreductase family.</text>
</comment>
<dbReference type="AlphaFoldDB" id="A0A4U8WBB8"/>
<accession>A0A4U8WBB8</accession>
<feature type="domain" description="Glucose-methanol-choline oxidoreductase N-terminal" evidence="9">
    <location>
        <begin position="257"/>
        <end position="271"/>
    </location>
</feature>
<evidence type="ECO:0000259" key="9">
    <source>
        <dbReference type="PROSITE" id="PS00624"/>
    </source>
</evidence>
<evidence type="ECO:0000313" key="10">
    <source>
        <dbReference type="EMBL" id="VFA99058.1"/>
    </source>
</evidence>
<dbReference type="GO" id="GO:0016614">
    <property type="term" value="F:oxidoreductase activity, acting on CH-OH group of donors"/>
    <property type="evidence" value="ECO:0007669"/>
    <property type="project" value="InterPro"/>
</dbReference>
<evidence type="ECO:0000256" key="5">
    <source>
        <dbReference type="PIRSR" id="PIRSR000137-1"/>
    </source>
</evidence>
<dbReference type="PROSITE" id="PS00623">
    <property type="entry name" value="GMC_OXRED_1"/>
    <property type="match status" value="1"/>
</dbReference>
<dbReference type="Pfam" id="PF00732">
    <property type="entry name" value="GMC_oxred_N"/>
    <property type="match status" value="1"/>
</dbReference>
<dbReference type="InterPro" id="IPR012132">
    <property type="entry name" value="GMC_OxRdtase"/>
</dbReference>
<feature type="active site" description="Proton acceptor" evidence="5">
    <location>
        <position position="502"/>
    </location>
</feature>
<dbReference type="Gene3D" id="3.30.410.40">
    <property type="match status" value="1"/>
</dbReference>
<evidence type="ECO:0000259" key="8">
    <source>
        <dbReference type="PROSITE" id="PS00623"/>
    </source>
</evidence>
<protein>
    <submittedName>
        <fullName evidence="10">Alcohol dehydrogenase [acceptor]</fullName>
        <ecNumber evidence="10">1.1.99.-</ecNumber>
    </submittedName>
</protein>
<dbReference type="PROSITE" id="PS51257">
    <property type="entry name" value="PROKAR_LIPOPROTEIN"/>
    <property type="match status" value="1"/>
</dbReference>
<keyword evidence="4 6" id="KW-0274">FAD</keyword>
<dbReference type="InterPro" id="IPR036188">
    <property type="entry name" value="FAD/NAD-bd_sf"/>
</dbReference>
<feature type="compositionally biased region" description="Basic and acidic residues" evidence="7">
    <location>
        <begin position="534"/>
        <end position="549"/>
    </location>
</feature>
<evidence type="ECO:0000256" key="6">
    <source>
        <dbReference type="RuleBase" id="RU003968"/>
    </source>
</evidence>
<reference evidence="10 11" key="1">
    <citation type="submission" date="2019-02" db="EMBL/GenBank/DDBJ databases">
        <authorList>
            <consortium name="Pathogen Informatics"/>
        </authorList>
    </citation>
    <scope>NUCLEOTIDE SEQUENCE [LARGE SCALE GENOMIC DNA]</scope>
    <source>
        <strain evidence="10 11">3012STDY6756504</strain>
    </source>
</reference>
<organism evidence="10 11">
    <name type="scientific">Nocardia cyriacigeorgica</name>
    <dbReference type="NCBI Taxonomy" id="135487"/>
    <lineage>
        <taxon>Bacteria</taxon>
        <taxon>Bacillati</taxon>
        <taxon>Actinomycetota</taxon>
        <taxon>Actinomycetes</taxon>
        <taxon>Mycobacteriales</taxon>
        <taxon>Nocardiaceae</taxon>
        <taxon>Nocardia</taxon>
    </lineage>
</organism>
<dbReference type="PANTHER" id="PTHR11552:SF147">
    <property type="entry name" value="CHOLINE DEHYDROGENASE, MITOCHONDRIAL"/>
    <property type="match status" value="1"/>
</dbReference>
<dbReference type="EMBL" id="LR215973">
    <property type="protein sequence ID" value="VFA99058.1"/>
    <property type="molecule type" value="Genomic_DNA"/>
</dbReference>
<proteinExistence type="inferred from homology"/>
<feature type="active site" description="Proton donor" evidence="5">
    <location>
        <position position="458"/>
    </location>
</feature>
<evidence type="ECO:0000256" key="7">
    <source>
        <dbReference type="SAM" id="MobiDB-lite"/>
    </source>
</evidence>
<comment type="cofactor">
    <cofactor evidence="1">
        <name>FAD</name>
        <dbReference type="ChEBI" id="CHEBI:57692"/>
    </cofactor>
</comment>
<dbReference type="EC" id="1.1.99.-" evidence="10"/>
<evidence type="ECO:0000256" key="2">
    <source>
        <dbReference type="ARBA" id="ARBA00010790"/>
    </source>
</evidence>
<dbReference type="Proteomes" id="UP000290439">
    <property type="component" value="Chromosome"/>
</dbReference>
<dbReference type="PIRSF" id="PIRSF000137">
    <property type="entry name" value="Alcohol_oxidase"/>
    <property type="match status" value="1"/>
</dbReference>
<sequence length="549" mass="57734">MSQHRATALEFDYVVVGAGSAGCVVAARLGADPTVTVALIEAGPSDDDPELRVPLHSVHQFGSARDWGLATVAQPGLDGRVVYWPRGKGVGGSSTMNFQMWVPGFRADFHDWQAAAGPSWSWELMSRQLRRAERWVGTSGQGFGIAGPQWISPPADPDPSTRAFLDACAAAGLPEPAGGLADPGGAGSALTPLTQRGGSRFSVADAYLHPAVARGEVTVLTDRVAQRILLDDNGNAVAIDLGDRTVAARREVVLCAGTVGTPQLLMRSGIGPGERLTAAGVRPVVELPGVGANLHDHVIVHLPYAVRGSDRFADIGTAEARRQYDEQRMGPLTSNIGEAVAFVGPGVAPDLELIWSPVALDEQGFVSGRTLSVVLLRPDSRGRLDLIDADPSTPPRLDPAYLTAATDLSRLIDGYQAARTIARTAPLASMIGEPLIPLPQTRTEIADFVRATATTVFHPVGTCRIGRADDEMAVVDEALRVRGVGRLRVADASVIPRSPRGHTNAHAVMIGERAAELIGTADDADAGFPGAGSEADHAEVGHRKRSDMG</sequence>